<evidence type="ECO:0000313" key="2">
    <source>
        <dbReference type="EMBL" id="SEG25595.1"/>
    </source>
</evidence>
<dbReference type="RefSeq" id="WP_104002702.1">
    <property type="nucleotide sequence ID" value="NZ_FNVQ01000001.1"/>
</dbReference>
<keyword evidence="1" id="KW-0472">Membrane</keyword>
<dbReference type="EMBL" id="FNVQ01000001">
    <property type="protein sequence ID" value="SEG25595.1"/>
    <property type="molecule type" value="Genomic_DNA"/>
</dbReference>
<gene>
    <name evidence="2" type="ORF">SAMN05444390_1011832</name>
</gene>
<keyword evidence="1" id="KW-0812">Transmembrane</keyword>
<dbReference type="AlphaFoldDB" id="A0A1H5YPU9"/>
<accession>A0A1H5YPU9</accession>
<evidence type="ECO:0000256" key="1">
    <source>
        <dbReference type="SAM" id="Phobius"/>
    </source>
</evidence>
<organism evidence="2 3">
    <name type="scientific">Marinobacterium lutimaris</name>
    <dbReference type="NCBI Taxonomy" id="568106"/>
    <lineage>
        <taxon>Bacteria</taxon>
        <taxon>Pseudomonadati</taxon>
        <taxon>Pseudomonadota</taxon>
        <taxon>Gammaproteobacteria</taxon>
        <taxon>Oceanospirillales</taxon>
        <taxon>Oceanospirillaceae</taxon>
        <taxon>Marinobacterium</taxon>
    </lineage>
</organism>
<evidence type="ECO:0008006" key="4">
    <source>
        <dbReference type="Google" id="ProtNLM"/>
    </source>
</evidence>
<proteinExistence type="predicted"/>
<sequence length="155" mass="17242">MEFLASYLIEALAVLGIALLAIEVWVLGVSTLVLLFAGIALLLTSLSMYVGWIPDTWQWALIATTGFTVVTGLILWPIFKRIQRTSASDHKAVKSDLIGHSFYLPEDTSLQQPTTYRFSGVNWKLISQETLTKGTLVEVVDLQVGELFIRAKQQD</sequence>
<dbReference type="Proteomes" id="UP000236745">
    <property type="component" value="Unassembled WGS sequence"/>
</dbReference>
<name>A0A1H5YPU9_9GAMM</name>
<dbReference type="PANTHER" id="PTHR33507:SF3">
    <property type="entry name" value="INNER MEMBRANE PROTEIN YBBJ"/>
    <property type="match status" value="1"/>
</dbReference>
<feature type="transmembrane region" description="Helical" evidence="1">
    <location>
        <begin position="33"/>
        <end position="53"/>
    </location>
</feature>
<dbReference type="OrthoDB" id="7863671at2"/>
<dbReference type="GO" id="GO:0005886">
    <property type="term" value="C:plasma membrane"/>
    <property type="evidence" value="ECO:0007669"/>
    <property type="project" value="TreeGrafter"/>
</dbReference>
<dbReference type="InterPro" id="IPR052165">
    <property type="entry name" value="Membrane_assoc_protease"/>
</dbReference>
<keyword evidence="3" id="KW-1185">Reference proteome</keyword>
<evidence type="ECO:0000313" key="3">
    <source>
        <dbReference type="Proteomes" id="UP000236745"/>
    </source>
</evidence>
<feature type="transmembrane region" description="Helical" evidence="1">
    <location>
        <begin position="59"/>
        <end position="79"/>
    </location>
</feature>
<keyword evidence="1" id="KW-1133">Transmembrane helix</keyword>
<feature type="transmembrane region" description="Helical" evidence="1">
    <location>
        <begin position="6"/>
        <end position="26"/>
    </location>
</feature>
<reference evidence="2 3" key="1">
    <citation type="submission" date="2016-10" db="EMBL/GenBank/DDBJ databases">
        <authorList>
            <person name="de Groot N.N."/>
        </authorList>
    </citation>
    <scope>NUCLEOTIDE SEQUENCE [LARGE SCALE GENOMIC DNA]</scope>
    <source>
        <strain evidence="2 3">DSM 22012</strain>
    </source>
</reference>
<protein>
    <recommendedName>
        <fullName evidence="4">NfeD-like C-terminal domain-containing protein</fullName>
    </recommendedName>
</protein>
<dbReference type="PANTHER" id="PTHR33507">
    <property type="entry name" value="INNER MEMBRANE PROTEIN YBBJ"/>
    <property type="match status" value="1"/>
</dbReference>